<dbReference type="GO" id="GO:0031072">
    <property type="term" value="F:heat shock protein binding"/>
    <property type="evidence" value="ECO:0000318"/>
    <property type="project" value="GO_Central"/>
</dbReference>
<dbReference type="Pfam" id="PF00012">
    <property type="entry name" value="HSP70"/>
    <property type="match status" value="1"/>
</dbReference>
<dbReference type="RefSeq" id="XP_001300623.1">
    <property type="nucleotide sequence ID" value="XM_001300622.1"/>
</dbReference>
<dbReference type="Gene3D" id="2.60.34.10">
    <property type="entry name" value="Substrate Binding Domain Of DNAk, Chain A, domain 1"/>
    <property type="match status" value="1"/>
</dbReference>
<evidence type="ECO:0000256" key="1">
    <source>
        <dbReference type="ARBA" id="ARBA00022741"/>
    </source>
</evidence>
<accession>A2G573</accession>
<dbReference type="SUPFAM" id="SSF75708">
    <property type="entry name" value="Chemotaxis phosphatase CheZ"/>
    <property type="match status" value="1"/>
</dbReference>
<evidence type="ECO:0000256" key="2">
    <source>
        <dbReference type="ARBA" id="ARBA00022840"/>
    </source>
</evidence>
<sequence>MIPVGIDLGTSNSVCAYFIGKRSDRVQFGGDYYLPSLVCIEKDQNNKTSFSLGSTIKDYMVNHPERVAYGSKRLIGRKFNDPYVQNFIKTCPYEIINKNDRPAYVIEGNTYDPETISAQILLEIKNQFKKTTGNEMKSVVITIPALFSPNQRECTKTAAELAGLDVIQFISEPTAAAIAYKDTIKDQGVTGKQTVLIFDFGAGTLDVSIVAFENDDCNIIAVEGNVNLGGKDLDKALYDFVVRDEQKTHPNFRFDPKSKECANLLEACEKCKINLSTMKSSEIIIPNFYKNGDLQKMIRRIKFESLIEDKIQACIESLDKALQKAKLSKDQITAVIPIGGSCNIPAVQTALEDYFDGKTCIVMADSCGYSVAQGAMLLCKGLLENTTKFTNNISRTRRQMGKSSDHRGEIELIKDILPMPFGIRIDKDKFFPYFSPGTSLPSEIQYPFKIEAKRSLKLEIFQGEDLEHCSNNDLIAQTNIQNIPSNIDSLWVKLKLDVNGVMTVYVCDNTGTMEREQKLDALIQLSENDFRNAKKILDSTEQISRMRDDFDTRIDNLSHEVSRMKRKSTDKRKFSNLEDSIDELLQEREDMQDKMNDTNEIAKLINKLQKLEREFQILSKN</sequence>
<dbReference type="AlphaFoldDB" id="A2G573"/>
<gene>
    <name evidence="5" type="ORF">TVAG_367050</name>
</gene>
<dbReference type="SUPFAM" id="SSF53067">
    <property type="entry name" value="Actin-like ATPase domain"/>
    <property type="match status" value="2"/>
</dbReference>
<reference evidence="5" key="2">
    <citation type="journal article" date="2007" name="Science">
        <title>Draft genome sequence of the sexually transmitted pathogen Trichomonas vaginalis.</title>
        <authorList>
            <person name="Carlton J.M."/>
            <person name="Hirt R.P."/>
            <person name="Silva J.C."/>
            <person name="Delcher A.L."/>
            <person name="Schatz M."/>
            <person name="Zhao Q."/>
            <person name="Wortman J.R."/>
            <person name="Bidwell S.L."/>
            <person name="Alsmark U.C.M."/>
            <person name="Besteiro S."/>
            <person name="Sicheritz-Ponten T."/>
            <person name="Noel C.J."/>
            <person name="Dacks J.B."/>
            <person name="Foster P.G."/>
            <person name="Simillion C."/>
            <person name="Van de Peer Y."/>
            <person name="Miranda-Saavedra D."/>
            <person name="Barton G.J."/>
            <person name="Westrop G.D."/>
            <person name="Mueller S."/>
            <person name="Dessi D."/>
            <person name="Fiori P.L."/>
            <person name="Ren Q."/>
            <person name="Paulsen I."/>
            <person name="Zhang H."/>
            <person name="Bastida-Corcuera F.D."/>
            <person name="Simoes-Barbosa A."/>
            <person name="Brown M.T."/>
            <person name="Hayes R.D."/>
            <person name="Mukherjee M."/>
            <person name="Okumura C.Y."/>
            <person name="Schneider R."/>
            <person name="Smith A.J."/>
            <person name="Vanacova S."/>
            <person name="Villalvazo M."/>
            <person name="Haas B.J."/>
            <person name="Pertea M."/>
            <person name="Feldblyum T.V."/>
            <person name="Utterback T.R."/>
            <person name="Shu C.L."/>
            <person name="Osoegawa K."/>
            <person name="de Jong P.J."/>
            <person name="Hrdy I."/>
            <person name="Horvathova L."/>
            <person name="Zubacova Z."/>
            <person name="Dolezal P."/>
            <person name="Malik S.B."/>
            <person name="Logsdon J.M. Jr."/>
            <person name="Henze K."/>
            <person name="Gupta A."/>
            <person name="Wang C.C."/>
            <person name="Dunne R.L."/>
            <person name="Upcroft J.A."/>
            <person name="Upcroft P."/>
            <person name="White O."/>
            <person name="Salzberg S.L."/>
            <person name="Tang P."/>
            <person name="Chiu C.-H."/>
            <person name="Lee Y.-S."/>
            <person name="Embley T.M."/>
            <person name="Coombs G.H."/>
            <person name="Mottram J.C."/>
            <person name="Tachezy J."/>
            <person name="Fraser-Liggett C.M."/>
            <person name="Johnson P.J."/>
        </authorList>
    </citation>
    <scope>NUCLEOTIDE SEQUENCE [LARGE SCALE GENOMIC DNA]</scope>
    <source>
        <strain evidence="5">G3</strain>
    </source>
</reference>
<dbReference type="KEGG" id="tva:4745345"/>
<dbReference type="Proteomes" id="UP000001542">
    <property type="component" value="Unassembled WGS sequence"/>
</dbReference>
<dbReference type="InterPro" id="IPR013126">
    <property type="entry name" value="Hsp_70_fam"/>
</dbReference>
<dbReference type="STRING" id="5722.A2G573"/>
<keyword evidence="4" id="KW-0175">Coiled coil</keyword>
<dbReference type="Gene3D" id="3.30.420.40">
    <property type="match status" value="2"/>
</dbReference>
<protein>
    <submittedName>
        <fullName evidence="5">DnaK protein</fullName>
    </submittedName>
</protein>
<name>A2G573_TRIV3</name>
<dbReference type="PROSITE" id="PS00297">
    <property type="entry name" value="HSP70_1"/>
    <property type="match status" value="1"/>
</dbReference>
<dbReference type="PRINTS" id="PR00301">
    <property type="entry name" value="HEATSHOCK70"/>
</dbReference>
<dbReference type="Gene3D" id="3.90.640.10">
    <property type="entry name" value="Actin, Chain A, domain 4"/>
    <property type="match status" value="1"/>
</dbReference>
<dbReference type="InParanoid" id="A2G573"/>
<dbReference type="SUPFAM" id="SSF100920">
    <property type="entry name" value="Heat shock protein 70kD (HSP70), peptide-binding domain"/>
    <property type="match status" value="1"/>
</dbReference>
<keyword evidence="6" id="KW-1185">Reference proteome</keyword>
<dbReference type="VEuPathDB" id="TrichDB:TVAGG3_0784190"/>
<dbReference type="GO" id="GO:0042026">
    <property type="term" value="P:protein refolding"/>
    <property type="evidence" value="ECO:0000318"/>
    <property type="project" value="GO_Central"/>
</dbReference>
<dbReference type="InterPro" id="IPR018181">
    <property type="entry name" value="Heat_shock_70_CS"/>
</dbReference>
<dbReference type="GO" id="GO:0140662">
    <property type="term" value="F:ATP-dependent protein folding chaperone"/>
    <property type="evidence" value="ECO:0007669"/>
    <property type="project" value="InterPro"/>
</dbReference>
<dbReference type="GO" id="GO:0016887">
    <property type="term" value="F:ATP hydrolysis activity"/>
    <property type="evidence" value="ECO:0000318"/>
    <property type="project" value="GO_Central"/>
</dbReference>
<evidence type="ECO:0000256" key="4">
    <source>
        <dbReference type="SAM" id="Coils"/>
    </source>
</evidence>
<dbReference type="FunFam" id="3.30.30.30:FF:000003">
    <property type="entry name" value="Heat shock protein 9"/>
    <property type="match status" value="1"/>
</dbReference>
<dbReference type="PANTHER" id="PTHR19375">
    <property type="entry name" value="HEAT SHOCK PROTEIN 70KDA"/>
    <property type="match status" value="1"/>
</dbReference>
<dbReference type="eggNOG" id="KOG0101">
    <property type="taxonomic scope" value="Eukaryota"/>
</dbReference>
<evidence type="ECO:0000256" key="3">
    <source>
        <dbReference type="RuleBase" id="RU003322"/>
    </source>
</evidence>
<dbReference type="GO" id="GO:0044183">
    <property type="term" value="F:protein folding chaperone"/>
    <property type="evidence" value="ECO:0000318"/>
    <property type="project" value="GO_Central"/>
</dbReference>
<dbReference type="VEuPathDB" id="TrichDB:TVAG_367050"/>
<feature type="coiled-coil region" evidence="4">
    <location>
        <begin position="547"/>
        <end position="621"/>
    </location>
</feature>
<dbReference type="EMBL" id="DS114411">
    <property type="protein sequence ID" value="EAX87693.1"/>
    <property type="molecule type" value="Genomic_DNA"/>
</dbReference>
<evidence type="ECO:0000313" key="6">
    <source>
        <dbReference type="Proteomes" id="UP000001542"/>
    </source>
</evidence>
<dbReference type="GO" id="GO:0005524">
    <property type="term" value="F:ATP binding"/>
    <property type="evidence" value="ECO:0007669"/>
    <property type="project" value="UniProtKB-KW"/>
</dbReference>
<evidence type="ECO:0000313" key="5">
    <source>
        <dbReference type="EMBL" id="EAX87693.1"/>
    </source>
</evidence>
<reference evidence="5" key="1">
    <citation type="submission" date="2006-10" db="EMBL/GenBank/DDBJ databases">
        <authorList>
            <person name="Amadeo P."/>
            <person name="Zhao Q."/>
            <person name="Wortman J."/>
            <person name="Fraser-Liggett C."/>
            <person name="Carlton J."/>
        </authorList>
    </citation>
    <scope>NUCLEOTIDE SEQUENCE</scope>
    <source>
        <strain evidence="5">G3</strain>
    </source>
</reference>
<dbReference type="SMR" id="A2G573"/>
<dbReference type="FunFam" id="3.90.640.10:FF:000003">
    <property type="entry name" value="Molecular chaperone DnaK"/>
    <property type="match status" value="1"/>
</dbReference>
<dbReference type="GO" id="GO:0005737">
    <property type="term" value="C:cytoplasm"/>
    <property type="evidence" value="ECO:0000318"/>
    <property type="project" value="GO_Central"/>
</dbReference>
<comment type="similarity">
    <text evidence="3">Belongs to the heat shock protein 70 family.</text>
</comment>
<dbReference type="InterPro" id="IPR029047">
    <property type="entry name" value="HSP70_peptide-bd_sf"/>
</dbReference>
<keyword evidence="1 3" id="KW-0547">Nucleotide-binding</keyword>
<dbReference type="InterPro" id="IPR043129">
    <property type="entry name" value="ATPase_NBD"/>
</dbReference>
<proteinExistence type="inferred from homology"/>
<organism evidence="5 6">
    <name type="scientific">Trichomonas vaginalis (strain ATCC PRA-98 / G3)</name>
    <dbReference type="NCBI Taxonomy" id="412133"/>
    <lineage>
        <taxon>Eukaryota</taxon>
        <taxon>Metamonada</taxon>
        <taxon>Parabasalia</taxon>
        <taxon>Trichomonadida</taxon>
        <taxon>Trichomonadidae</taxon>
        <taxon>Trichomonas</taxon>
    </lineage>
</organism>
<dbReference type="CDD" id="cd24029">
    <property type="entry name" value="ASKHA_NBD_HSP70_DnaK_HscA_HscC"/>
    <property type="match status" value="1"/>
</dbReference>
<keyword evidence="2 3" id="KW-0067">ATP-binding</keyword>